<accession>F3YAV9</accession>
<keyword evidence="1" id="KW-0812">Transmembrane</keyword>
<keyword evidence="1" id="KW-1133">Transmembrane helix</keyword>
<dbReference type="Proteomes" id="UP000008456">
    <property type="component" value="Chromosome"/>
</dbReference>
<dbReference type="AlphaFoldDB" id="F3YAV9"/>
<dbReference type="HOGENOM" id="CLU_3272550_0_0_9"/>
<feature type="transmembrane region" description="Helical" evidence="1">
    <location>
        <begin position="12"/>
        <end position="29"/>
    </location>
</feature>
<evidence type="ECO:0000256" key="1">
    <source>
        <dbReference type="SAM" id="Phobius"/>
    </source>
</evidence>
<organism evidence="2 3">
    <name type="scientific">Melissococcus plutonius (strain ATCC 35311 / DSM 29964 / CIP 104052 / LMG 20360 / NCIMB 702443)</name>
    <dbReference type="NCBI Taxonomy" id="940190"/>
    <lineage>
        <taxon>Bacteria</taxon>
        <taxon>Bacillati</taxon>
        <taxon>Bacillota</taxon>
        <taxon>Bacilli</taxon>
        <taxon>Lactobacillales</taxon>
        <taxon>Enterococcaceae</taxon>
        <taxon>Melissococcus</taxon>
    </lineage>
</organism>
<protein>
    <submittedName>
        <fullName evidence="2">Uncharacterized protein</fullName>
    </submittedName>
</protein>
<dbReference type="EMBL" id="AP012200">
    <property type="protein sequence ID" value="BAK21637.1"/>
    <property type="molecule type" value="Genomic_DNA"/>
</dbReference>
<sequence length="41" mass="4910">MKLFTKFLVSKMGLYEKFLISFIIAYLMTKKKHEMALKQPI</sequence>
<proteinExistence type="predicted"/>
<evidence type="ECO:0000313" key="2">
    <source>
        <dbReference type="EMBL" id="BAK21637.1"/>
    </source>
</evidence>
<reference key="2">
    <citation type="submission" date="2011-04" db="EMBL/GenBank/DDBJ databases">
        <title>Whole genome sequence of Melissococcus plutonius ATCC 35311.</title>
        <authorList>
            <person name="Okumura K."/>
            <person name="Arai R."/>
            <person name="Osaki M."/>
            <person name="Okura M."/>
            <person name="Kirikae T."/>
            <person name="Takamatsu D."/>
            <person name="Akiyama T."/>
        </authorList>
    </citation>
    <scope>NUCLEOTIDE SEQUENCE</scope>
    <source>
        <strain>ATCC 35311</strain>
    </source>
</reference>
<reference evidence="2 3" key="1">
    <citation type="journal article" date="2011" name="J. Bacteriol.">
        <title>Complete genome sequence of Melissococcus plutonius ATCC 35311.</title>
        <authorList>
            <person name="Okumura K."/>
            <person name="Arai R."/>
            <person name="Okura M."/>
            <person name="Kirikae T."/>
            <person name="Takamatsu D."/>
            <person name="Osaki M."/>
            <person name="Miyoshi-Akiyama T."/>
        </authorList>
    </citation>
    <scope>NUCLEOTIDE SEQUENCE [LARGE SCALE GENOMIC DNA]</scope>
    <source>
        <strain evidence="3">ATCC 35311 / CIP 104052 / LMG 20360 / NCIMB 702443</strain>
    </source>
</reference>
<dbReference type="STRING" id="940190.MPTP_1186"/>
<name>F3YAV9_MELPT</name>
<evidence type="ECO:0000313" key="3">
    <source>
        <dbReference type="Proteomes" id="UP000008456"/>
    </source>
</evidence>
<dbReference type="KEGG" id="mps:MPTP_1186"/>
<gene>
    <name evidence="2" type="ordered locus">MPTP_1186</name>
</gene>
<keyword evidence="3" id="KW-1185">Reference proteome</keyword>
<keyword evidence="1" id="KW-0472">Membrane</keyword>